<organism evidence="1 2">
    <name type="scientific">Cetraspora pellucida</name>
    <dbReference type="NCBI Taxonomy" id="1433469"/>
    <lineage>
        <taxon>Eukaryota</taxon>
        <taxon>Fungi</taxon>
        <taxon>Fungi incertae sedis</taxon>
        <taxon>Mucoromycota</taxon>
        <taxon>Glomeromycotina</taxon>
        <taxon>Glomeromycetes</taxon>
        <taxon>Diversisporales</taxon>
        <taxon>Gigasporaceae</taxon>
        <taxon>Cetraspora</taxon>
    </lineage>
</organism>
<dbReference type="EMBL" id="CAJVQA010040547">
    <property type="protein sequence ID" value="CAG8813143.1"/>
    <property type="molecule type" value="Genomic_DNA"/>
</dbReference>
<dbReference type="Proteomes" id="UP000789759">
    <property type="component" value="Unassembled WGS sequence"/>
</dbReference>
<name>A0A9N9K900_9GLOM</name>
<protein>
    <submittedName>
        <fullName evidence="1">12262_t:CDS:1</fullName>
    </submittedName>
</protein>
<sequence>REIRKNYINNNGPIQLLIESTNISNDAKKEFNKRRLKILGEEIPEIPDPISESSDNFNKLEKEIKNIKLSDILKLVDNNDIYQKIIKSNLSEKDISILQKLRKEQLSKLIEKQYNKLENIINTSKDIDELNELKSIIDDSFLSESQKEKLENNRLEKIENLKPIEKPENSLNSLESEEDLENLKNHVINNKLLLRNQKDDIVNLIKNKLDKTKGEERLQKENNRKYNTIKKNINKFLTLETLDKFIIENIDSLNEQYLTDNRNIKDCNDLYLLSDEYYNKIYRNIEDLNEAYLFKDNTKSNLHQIREKRKDELEKEDI</sequence>
<dbReference type="AlphaFoldDB" id="A0A9N9K900"/>
<proteinExistence type="predicted"/>
<keyword evidence="2" id="KW-1185">Reference proteome</keyword>
<feature type="non-terminal residue" evidence="1">
    <location>
        <position position="318"/>
    </location>
</feature>
<evidence type="ECO:0000313" key="1">
    <source>
        <dbReference type="EMBL" id="CAG8813143.1"/>
    </source>
</evidence>
<dbReference type="OrthoDB" id="10644696at2759"/>
<gene>
    <name evidence="1" type="ORF">CPELLU_LOCUS18880</name>
</gene>
<comment type="caution">
    <text evidence="1">The sequence shown here is derived from an EMBL/GenBank/DDBJ whole genome shotgun (WGS) entry which is preliminary data.</text>
</comment>
<evidence type="ECO:0000313" key="2">
    <source>
        <dbReference type="Proteomes" id="UP000789759"/>
    </source>
</evidence>
<accession>A0A9N9K900</accession>
<reference evidence="1" key="1">
    <citation type="submission" date="2021-06" db="EMBL/GenBank/DDBJ databases">
        <authorList>
            <person name="Kallberg Y."/>
            <person name="Tangrot J."/>
            <person name="Rosling A."/>
        </authorList>
    </citation>
    <scope>NUCLEOTIDE SEQUENCE</scope>
    <source>
        <strain evidence="1">FL966</strain>
    </source>
</reference>